<keyword evidence="3" id="KW-1185">Reference proteome</keyword>
<accession>A0ABT8KRY9</accession>
<evidence type="ECO:0000313" key="2">
    <source>
        <dbReference type="EMBL" id="MDN5202398.1"/>
    </source>
</evidence>
<feature type="transmembrane region" description="Helical" evidence="1">
    <location>
        <begin position="284"/>
        <end position="304"/>
    </location>
</feature>
<keyword evidence="1" id="KW-0812">Transmembrane</keyword>
<name>A0ABT8KRY9_9BACT</name>
<evidence type="ECO:0000256" key="1">
    <source>
        <dbReference type="SAM" id="Phobius"/>
    </source>
</evidence>
<sequence length="359" mass="41929">MKKKFSITIILLLLVLVEAFSNGMFYSTAKSGVLITEPFAKAYCNITHENLFIDLRPLANNGDAIIFAEYELYVEKPVDSLLFLFVAASIISDGIIIELDGNPLNIQIDRSGKLLSQLRETTVITPWGEPDGYGKKPEYFKEEYVFCKMDLIEKRQHKLTIKYNARTTETFLYQNESKTVVQTLSYALYPAKHWKSFGGLDLEIRYPDGWELKTNLPLNLSKETINEFYTEIPDDFLHIHIRFPENKASLYLNLYESIFVIALLAICYMLIGKILKKKSIWYRAFWLFLLALATTVGYMFLFLYKETFFRKFVTDEIVFPNDRAYLIFASPILLAIVFILLIFLTFVRRTIQLRIYRRE</sequence>
<dbReference type="EMBL" id="JAUJEA010000004">
    <property type="protein sequence ID" value="MDN5202398.1"/>
    <property type="molecule type" value="Genomic_DNA"/>
</dbReference>
<dbReference type="RefSeq" id="WP_346752422.1">
    <property type="nucleotide sequence ID" value="NZ_JAUJEA010000004.1"/>
</dbReference>
<feature type="transmembrane region" description="Helical" evidence="1">
    <location>
        <begin position="324"/>
        <end position="347"/>
    </location>
</feature>
<feature type="transmembrane region" description="Helical" evidence="1">
    <location>
        <begin position="250"/>
        <end position="272"/>
    </location>
</feature>
<evidence type="ECO:0000313" key="3">
    <source>
        <dbReference type="Proteomes" id="UP001172082"/>
    </source>
</evidence>
<keyword evidence="1" id="KW-0472">Membrane</keyword>
<protein>
    <submittedName>
        <fullName evidence="2">Uncharacterized protein</fullName>
    </submittedName>
</protein>
<dbReference type="Proteomes" id="UP001172082">
    <property type="component" value="Unassembled WGS sequence"/>
</dbReference>
<keyword evidence="1" id="KW-1133">Transmembrane helix</keyword>
<gene>
    <name evidence="2" type="ORF">QQ008_13510</name>
</gene>
<organism evidence="2 3">
    <name type="scientific">Splendidivirga corallicola</name>
    <dbReference type="NCBI Taxonomy" id="3051826"/>
    <lineage>
        <taxon>Bacteria</taxon>
        <taxon>Pseudomonadati</taxon>
        <taxon>Bacteroidota</taxon>
        <taxon>Cytophagia</taxon>
        <taxon>Cytophagales</taxon>
        <taxon>Splendidivirgaceae</taxon>
        <taxon>Splendidivirga</taxon>
    </lineage>
</organism>
<proteinExistence type="predicted"/>
<comment type="caution">
    <text evidence="2">The sequence shown here is derived from an EMBL/GenBank/DDBJ whole genome shotgun (WGS) entry which is preliminary data.</text>
</comment>
<reference evidence="2" key="1">
    <citation type="submission" date="2023-06" db="EMBL/GenBank/DDBJ databases">
        <title>Genomic of Parafulvivirga corallium.</title>
        <authorList>
            <person name="Wang G."/>
        </authorList>
    </citation>
    <scope>NUCLEOTIDE SEQUENCE</scope>
    <source>
        <strain evidence="2">BMA10</strain>
    </source>
</reference>